<protein>
    <submittedName>
        <fullName evidence="2">Secreted protein</fullName>
    </submittedName>
</protein>
<accession>A0A1I7X6C4</accession>
<dbReference type="AlphaFoldDB" id="A0A1I7X6C4"/>
<organism evidence="1 2">
    <name type="scientific">Heterorhabditis bacteriophora</name>
    <name type="common">Entomopathogenic nematode worm</name>
    <dbReference type="NCBI Taxonomy" id="37862"/>
    <lineage>
        <taxon>Eukaryota</taxon>
        <taxon>Metazoa</taxon>
        <taxon>Ecdysozoa</taxon>
        <taxon>Nematoda</taxon>
        <taxon>Chromadorea</taxon>
        <taxon>Rhabditida</taxon>
        <taxon>Rhabditina</taxon>
        <taxon>Rhabditomorpha</taxon>
        <taxon>Strongyloidea</taxon>
        <taxon>Heterorhabditidae</taxon>
        <taxon>Heterorhabditis</taxon>
    </lineage>
</organism>
<name>A0A1I7X6C4_HETBA</name>
<dbReference type="Proteomes" id="UP000095283">
    <property type="component" value="Unplaced"/>
</dbReference>
<proteinExistence type="predicted"/>
<keyword evidence="1" id="KW-1185">Reference proteome</keyword>
<sequence>MRCCRGLVVVVAVEGGVVTTIESTLNFNALGWYVWKTPNNGFFEPGLRLSALPPPPIRERSGIILDASEAFGT</sequence>
<reference evidence="2" key="1">
    <citation type="submission" date="2016-11" db="UniProtKB">
        <authorList>
            <consortium name="WormBaseParasite"/>
        </authorList>
    </citation>
    <scope>IDENTIFICATION</scope>
</reference>
<dbReference type="WBParaSite" id="Hba_13025">
    <property type="protein sequence ID" value="Hba_13025"/>
    <property type="gene ID" value="Hba_13025"/>
</dbReference>
<evidence type="ECO:0000313" key="2">
    <source>
        <dbReference type="WBParaSite" id="Hba_13025"/>
    </source>
</evidence>
<evidence type="ECO:0000313" key="1">
    <source>
        <dbReference type="Proteomes" id="UP000095283"/>
    </source>
</evidence>